<dbReference type="Gene3D" id="3.40.250.10">
    <property type="entry name" value="Rhodanese-like domain"/>
    <property type="match status" value="1"/>
</dbReference>
<dbReference type="PROSITE" id="PS50206">
    <property type="entry name" value="RHODANESE_3"/>
    <property type="match status" value="1"/>
</dbReference>
<dbReference type="OrthoDB" id="566238at2759"/>
<feature type="compositionally biased region" description="Polar residues" evidence="1">
    <location>
        <begin position="87"/>
        <end position="96"/>
    </location>
</feature>
<evidence type="ECO:0000256" key="1">
    <source>
        <dbReference type="SAM" id="MobiDB-lite"/>
    </source>
</evidence>
<feature type="region of interest" description="Disordered" evidence="1">
    <location>
        <begin position="364"/>
        <end position="396"/>
    </location>
</feature>
<keyword evidence="2" id="KW-0472">Membrane</keyword>
<dbReference type="SMART" id="SM00450">
    <property type="entry name" value="RHOD"/>
    <property type="match status" value="1"/>
</dbReference>
<dbReference type="InterPro" id="IPR036873">
    <property type="entry name" value="Rhodanese-like_dom_sf"/>
</dbReference>
<keyword evidence="5" id="KW-1185">Reference proteome</keyword>
<feature type="compositionally biased region" description="Polar residues" evidence="1">
    <location>
        <begin position="530"/>
        <end position="539"/>
    </location>
</feature>
<comment type="caution">
    <text evidence="4">The sequence shown here is derived from an EMBL/GenBank/DDBJ whole genome shotgun (WGS) entry which is preliminary data.</text>
</comment>
<dbReference type="Pfam" id="PF00581">
    <property type="entry name" value="Rhodanese"/>
    <property type="match status" value="1"/>
</dbReference>
<feature type="region of interest" description="Disordered" evidence="1">
    <location>
        <begin position="72"/>
        <end position="118"/>
    </location>
</feature>
<feature type="compositionally biased region" description="Polar residues" evidence="1">
    <location>
        <begin position="297"/>
        <end position="310"/>
    </location>
</feature>
<feature type="region of interest" description="Disordered" evidence="1">
    <location>
        <begin position="183"/>
        <end position="238"/>
    </location>
</feature>
<dbReference type="EMBL" id="JAACJK010000163">
    <property type="protein sequence ID" value="KAF5325912.1"/>
    <property type="molecule type" value="Genomic_DNA"/>
</dbReference>
<evidence type="ECO:0000256" key="2">
    <source>
        <dbReference type="SAM" id="Phobius"/>
    </source>
</evidence>
<evidence type="ECO:0000313" key="5">
    <source>
        <dbReference type="Proteomes" id="UP000541558"/>
    </source>
</evidence>
<name>A0A8H5BPF3_9AGAR</name>
<evidence type="ECO:0000313" key="4">
    <source>
        <dbReference type="EMBL" id="KAF5325912.1"/>
    </source>
</evidence>
<reference evidence="4 5" key="1">
    <citation type="journal article" date="2020" name="ISME J.">
        <title>Uncovering the hidden diversity of litter-decomposition mechanisms in mushroom-forming fungi.</title>
        <authorList>
            <person name="Floudas D."/>
            <person name="Bentzer J."/>
            <person name="Ahren D."/>
            <person name="Johansson T."/>
            <person name="Persson P."/>
            <person name="Tunlid A."/>
        </authorList>
    </citation>
    <scope>NUCLEOTIDE SEQUENCE [LARGE SCALE GENOMIC DNA]</scope>
    <source>
        <strain evidence="4 5">CBS 175.51</strain>
    </source>
</reference>
<feature type="compositionally biased region" description="Basic and acidic residues" evidence="1">
    <location>
        <begin position="72"/>
        <end position="83"/>
    </location>
</feature>
<keyword evidence="2" id="KW-1133">Transmembrane helix</keyword>
<feature type="compositionally biased region" description="Basic and acidic residues" evidence="1">
    <location>
        <begin position="373"/>
        <end position="382"/>
    </location>
</feature>
<dbReference type="Proteomes" id="UP000541558">
    <property type="component" value="Unassembled WGS sequence"/>
</dbReference>
<proteinExistence type="predicted"/>
<feature type="compositionally biased region" description="Low complexity" evidence="1">
    <location>
        <begin position="198"/>
        <end position="236"/>
    </location>
</feature>
<feature type="region of interest" description="Disordered" evidence="1">
    <location>
        <begin position="274"/>
        <end position="348"/>
    </location>
</feature>
<dbReference type="PANTHER" id="PTHR44086">
    <property type="entry name" value="THIOSULFATE SULFURTRANSFERASE RDL2, MITOCHONDRIAL-RELATED"/>
    <property type="match status" value="1"/>
</dbReference>
<organism evidence="4 5">
    <name type="scientific">Ephemerocybe angulata</name>
    <dbReference type="NCBI Taxonomy" id="980116"/>
    <lineage>
        <taxon>Eukaryota</taxon>
        <taxon>Fungi</taxon>
        <taxon>Dikarya</taxon>
        <taxon>Basidiomycota</taxon>
        <taxon>Agaricomycotina</taxon>
        <taxon>Agaricomycetes</taxon>
        <taxon>Agaricomycetidae</taxon>
        <taxon>Agaricales</taxon>
        <taxon>Agaricineae</taxon>
        <taxon>Psathyrellaceae</taxon>
        <taxon>Ephemerocybe</taxon>
    </lineage>
</organism>
<sequence length="930" mass="99252">MTILYRNARRWLPLTMCIWLKVFGVAFALHTNFTVGRNDASIFYLPPEAWQPIPDWSGERFGPERIGMRGSAERLWDSDRGTAKADATTQSSSSLLHPNETKTQKMRKTSPETHINHSPIRLHSNDLGAAPTQLLAFSVQELDDVPHKLVVTIGIDSVFLFDHLVYTHNLMWGTQPLLERRGPIPIPVPPTSSEPTLPTQSGSSGTAPSSSMGASASSSTTGTPTSTSGPASASATPDKKRNVATFGAAVGGSVGVLALFSAGLALSIIRRRYRAKKRERRDREANPTTHRPILPSSPRTGEMAQSSSDSFVPRFFPGTEVPPSDPPGYNDVVGQDIDRSRASGPAPHHLPYLAALQQAELDAASGRGSHPYLHPEPHRAGTPEDMSYADIPPSDPPPPGVEVDLEALGCGEGGLMPRVPPALPLPPSFPEALRIGNSTRSVEETPGPGTNMQPSGWVPALEDVADSRDVSAASSSTTAPAVVVATNAGLPKSSRASTSSQLSYMSAPHNAYHPGDLQVARSAPYRGDGASTTSTQSQYGDDRRADAPLPRRTLTDVHNQVAHEMAVRAITKAEVVDGCKIGVILSMGDQSSEAAFLRLVADHMAAEMRLRLGRVGAGWLFILADGSPHPPPDLTASVSTGKGSKPPPNVIFILGATEELVQRGALLTCSKFVGRVVSTSDMNPALRISTHSSSTQDPDFSDFLGLDERTFWTGLVRNLGDSIYDEAALWDVVRKAARKPIDPLLPPPGSISIDQMLAGARAKLQRVTPNQAYRELQANGDARELPLGGSASQSGVSLTTATHTTAALGAPVILVDIRPQAQREKHGGIKGALCIERNVLEWRLDPRSDARLPVADRYDLVVIVVCQEGYTSSLAAYSLQQLGLLNATDIIGGYEAWRLAGLPVDTPEEVILASQGRDQRSLASRAGSVV</sequence>
<protein>
    <recommendedName>
        <fullName evidence="3">Rhodanese domain-containing protein</fullName>
    </recommendedName>
</protein>
<keyword evidence="2" id="KW-0812">Transmembrane</keyword>
<dbReference type="PANTHER" id="PTHR44086:SF10">
    <property type="entry name" value="THIOSULFATE SULFURTRANSFERASE_RHODANESE-LIKE DOMAIN-CONTAINING PROTEIN 3"/>
    <property type="match status" value="1"/>
</dbReference>
<feature type="domain" description="Rhodanese" evidence="3">
    <location>
        <begin position="808"/>
        <end position="906"/>
    </location>
</feature>
<dbReference type="AlphaFoldDB" id="A0A8H5BPF3"/>
<feature type="region of interest" description="Disordered" evidence="1">
    <location>
        <begin position="521"/>
        <end position="551"/>
    </location>
</feature>
<accession>A0A8H5BPF3</accession>
<dbReference type="SUPFAM" id="SSF52821">
    <property type="entry name" value="Rhodanese/Cell cycle control phosphatase"/>
    <property type="match status" value="1"/>
</dbReference>
<gene>
    <name evidence="4" type="ORF">D9611_000562</name>
</gene>
<feature type="transmembrane region" description="Helical" evidence="2">
    <location>
        <begin position="246"/>
        <end position="269"/>
    </location>
</feature>
<evidence type="ECO:0000259" key="3">
    <source>
        <dbReference type="PROSITE" id="PS50206"/>
    </source>
</evidence>
<dbReference type="InterPro" id="IPR001763">
    <property type="entry name" value="Rhodanese-like_dom"/>
</dbReference>
<feature type="compositionally biased region" description="Basic and acidic residues" evidence="1">
    <location>
        <begin position="99"/>
        <end position="115"/>
    </location>
</feature>
<dbReference type="GO" id="GO:0004792">
    <property type="term" value="F:thiosulfate-cyanide sulfurtransferase activity"/>
    <property type="evidence" value="ECO:0007669"/>
    <property type="project" value="TreeGrafter"/>
</dbReference>